<keyword evidence="6" id="KW-1185">Reference proteome</keyword>
<sequence length="818" mass="91054">MPHPLRAQPGAPENVRPAVSFKDFKTEPEASELEAKALQRIGHFVFQDDRWERAVAELRKEPGWGLAGALQLLRAGAEAYGFWSLSDEVLRGLAGQLVGEECLSLGLQQWLQEQSPRPRPSNVSAPDISGVVPKSETEESEVPMTVRRMTTIATSRFGGSAETCAETDGIDTQRFALQNLTKAHTKPGQMLPDWRAHFVSPNYFLRVNLGMQTLVFVASAAYALDLVLNKYPKAMEMFSWPIFFARLGGMGCAICTALLFLSMSRAVLSGLSRCLPRSNRTFWFTFLDSQKDLHIEAGKALVFYSVLHVVGHCIGTVPGILQKSAEELNALLGCAQEDPPYMAAWDLSFLHWPHCPLTEADKPMNFTEALFLTMPGVTGAVLCVLLGVVGLSSRSRFRAQHFDAFWNLHNFTIALWPPLLFLHGSQGWIGVGMPLVVVVAALPMACYALSRLGRLLRYYLFAGRAVRILRATIRLGKRGEMEGSLTQLEVSPPPCLWKFHAGMYAFICMPDYAPLQWHPFTITSGKDDATVNFIIAGVGDWTVELARRCSSGHLPRIALDGPFTAPTQSAMDKKVLVAVGAGVGVTPFLSLLSTLIAQLLTSPEKCALVEAHFYWITRDPCEFIFGWQLLRKWLSHDLLQSKIFVHLHITAKDPSEHLPGFLFREALRRQSAADRHHFQQALVKWQALNSVQVVGPQFPWCWAEGGWEELLWVQCPSWDSGTGKFRRVQSAGYCSHTEVPENPQDQRMIPITLGRPNFCRDIGSIGRARPDLNIHVYICGNEALVSDLQSACVKCAQQALSRKGKALQQYLVHFERFG</sequence>
<dbReference type="InterPro" id="IPR039261">
    <property type="entry name" value="FNR_nucleotide-bd"/>
</dbReference>
<keyword evidence="3" id="KW-0472">Membrane</keyword>
<dbReference type="CDD" id="cd06186">
    <property type="entry name" value="NOX_Duox_like_FAD_NADP"/>
    <property type="match status" value="1"/>
</dbReference>
<evidence type="ECO:0000256" key="2">
    <source>
        <dbReference type="SAM" id="MobiDB-lite"/>
    </source>
</evidence>
<dbReference type="InterPro" id="IPR017938">
    <property type="entry name" value="Riboflavin_synthase-like_b-brl"/>
</dbReference>
<dbReference type="PROSITE" id="PS51384">
    <property type="entry name" value="FAD_FR"/>
    <property type="match status" value="1"/>
</dbReference>
<dbReference type="InterPro" id="IPR050369">
    <property type="entry name" value="RBOH/FRE"/>
</dbReference>
<dbReference type="Pfam" id="PF08022">
    <property type="entry name" value="FAD_binding_8"/>
    <property type="match status" value="1"/>
</dbReference>
<dbReference type="GO" id="GO:0016491">
    <property type="term" value="F:oxidoreductase activity"/>
    <property type="evidence" value="ECO:0007669"/>
    <property type="project" value="UniProtKB-KW"/>
</dbReference>
<dbReference type="PANTHER" id="PTHR11972:SF153">
    <property type="entry name" value="SUPEROXIDE-GENERATING NADPH OXIDASE HEAVY CHAIN SUBUNIT A"/>
    <property type="match status" value="1"/>
</dbReference>
<dbReference type="InterPro" id="IPR017927">
    <property type="entry name" value="FAD-bd_FR_type"/>
</dbReference>
<evidence type="ECO:0000313" key="6">
    <source>
        <dbReference type="Proteomes" id="UP001178507"/>
    </source>
</evidence>
<feature type="transmembrane region" description="Helical" evidence="3">
    <location>
        <begin position="369"/>
        <end position="392"/>
    </location>
</feature>
<dbReference type="Pfam" id="PF08030">
    <property type="entry name" value="NAD_binding_6"/>
    <property type="match status" value="1"/>
</dbReference>
<accession>A0AA36JHW9</accession>
<protein>
    <recommendedName>
        <fullName evidence="4">FAD-binding FR-type domain-containing protein</fullName>
    </recommendedName>
</protein>
<feature type="region of interest" description="Disordered" evidence="2">
    <location>
        <begin position="115"/>
        <end position="143"/>
    </location>
</feature>
<dbReference type="GO" id="GO:0005886">
    <property type="term" value="C:plasma membrane"/>
    <property type="evidence" value="ECO:0007669"/>
    <property type="project" value="TreeGrafter"/>
</dbReference>
<name>A0AA36JHW9_9DINO</name>
<organism evidence="5 6">
    <name type="scientific">Effrenium voratum</name>
    <dbReference type="NCBI Taxonomy" id="2562239"/>
    <lineage>
        <taxon>Eukaryota</taxon>
        <taxon>Sar</taxon>
        <taxon>Alveolata</taxon>
        <taxon>Dinophyceae</taxon>
        <taxon>Suessiales</taxon>
        <taxon>Symbiodiniaceae</taxon>
        <taxon>Effrenium</taxon>
    </lineage>
</organism>
<keyword evidence="3" id="KW-0812">Transmembrane</keyword>
<evidence type="ECO:0000256" key="1">
    <source>
        <dbReference type="ARBA" id="ARBA00023002"/>
    </source>
</evidence>
<dbReference type="EMBL" id="CAUJNA010003636">
    <property type="protein sequence ID" value="CAJ1406532.1"/>
    <property type="molecule type" value="Genomic_DNA"/>
</dbReference>
<dbReference type="InterPro" id="IPR000778">
    <property type="entry name" value="Cyt_b245_heavy_chain"/>
</dbReference>
<dbReference type="Proteomes" id="UP001178507">
    <property type="component" value="Unassembled WGS sequence"/>
</dbReference>
<evidence type="ECO:0000259" key="4">
    <source>
        <dbReference type="PROSITE" id="PS51384"/>
    </source>
</evidence>
<dbReference type="InterPro" id="IPR013121">
    <property type="entry name" value="Fe_red_NAD-bd_6"/>
</dbReference>
<feature type="transmembrane region" description="Helical" evidence="3">
    <location>
        <begin position="428"/>
        <end position="449"/>
    </location>
</feature>
<gene>
    <name evidence="5" type="ORF">EVOR1521_LOCUS28473</name>
</gene>
<reference evidence="5" key="1">
    <citation type="submission" date="2023-08" db="EMBL/GenBank/DDBJ databases">
        <authorList>
            <person name="Chen Y."/>
            <person name="Shah S."/>
            <person name="Dougan E. K."/>
            <person name="Thang M."/>
            <person name="Chan C."/>
        </authorList>
    </citation>
    <scope>NUCLEOTIDE SEQUENCE</scope>
</reference>
<feature type="transmembrane region" description="Helical" evidence="3">
    <location>
        <begin position="301"/>
        <end position="321"/>
    </location>
</feature>
<feature type="transmembrane region" description="Helical" evidence="3">
    <location>
        <begin position="575"/>
        <end position="600"/>
    </location>
</feature>
<dbReference type="InterPro" id="IPR013112">
    <property type="entry name" value="FAD-bd_8"/>
</dbReference>
<evidence type="ECO:0000313" key="5">
    <source>
        <dbReference type="EMBL" id="CAJ1406532.1"/>
    </source>
</evidence>
<dbReference type="SUPFAM" id="SSF63380">
    <property type="entry name" value="Riboflavin synthase domain-like"/>
    <property type="match status" value="1"/>
</dbReference>
<evidence type="ECO:0000256" key="3">
    <source>
        <dbReference type="SAM" id="Phobius"/>
    </source>
</evidence>
<proteinExistence type="predicted"/>
<dbReference type="PANTHER" id="PTHR11972">
    <property type="entry name" value="NADPH OXIDASE"/>
    <property type="match status" value="1"/>
</dbReference>
<feature type="domain" description="FAD-binding FR-type" evidence="4">
    <location>
        <begin position="456"/>
        <end position="569"/>
    </location>
</feature>
<dbReference type="Gene3D" id="3.40.50.80">
    <property type="entry name" value="Nucleotide-binding domain of ferredoxin-NADP reductase (FNR) module"/>
    <property type="match status" value="1"/>
</dbReference>
<feature type="transmembrane region" description="Helical" evidence="3">
    <location>
        <begin position="243"/>
        <end position="263"/>
    </location>
</feature>
<dbReference type="SUPFAM" id="SSF52343">
    <property type="entry name" value="Ferredoxin reductase-like, C-terminal NADP-linked domain"/>
    <property type="match status" value="1"/>
</dbReference>
<keyword evidence="3" id="KW-1133">Transmembrane helix</keyword>
<feature type="transmembrane region" description="Helical" evidence="3">
    <location>
        <begin position="404"/>
        <end position="422"/>
    </location>
</feature>
<keyword evidence="1" id="KW-0560">Oxidoreductase</keyword>
<dbReference type="AlphaFoldDB" id="A0AA36JHW9"/>
<dbReference type="PRINTS" id="PR00466">
    <property type="entry name" value="GP91PHOX"/>
</dbReference>
<comment type="caution">
    <text evidence="5">The sequence shown here is derived from an EMBL/GenBank/DDBJ whole genome shotgun (WGS) entry which is preliminary data.</text>
</comment>
<feature type="transmembrane region" description="Helical" evidence="3">
    <location>
        <begin position="203"/>
        <end position="223"/>
    </location>
</feature>